<organism evidence="4 5">
    <name type="scientific">Clostridium argentinense CDC 2741</name>
    <dbReference type="NCBI Taxonomy" id="1418104"/>
    <lineage>
        <taxon>Bacteria</taxon>
        <taxon>Bacillati</taxon>
        <taxon>Bacillota</taxon>
        <taxon>Clostridia</taxon>
        <taxon>Eubacteriales</taxon>
        <taxon>Clostridiaceae</taxon>
        <taxon>Clostridium</taxon>
    </lineage>
</organism>
<reference evidence="4 5" key="1">
    <citation type="journal article" date="2015" name="Infect. Genet. Evol.">
        <title>Genomic sequences of six botulinum neurotoxin-producing strains representing three clostridial species illustrate the mobility and diversity of botulinum neurotoxin genes.</title>
        <authorList>
            <person name="Smith T.J."/>
            <person name="Hill K.K."/>
            <person name="Xie G."/>
            <person name="Foley B.T."/>
            <person name="Williamson C.H."/>
            <person name="Foster J.T."/>
            <person name="Johnson S.L."/>
            <person name="Chertkov O."/>
            <person name="Teshima H."/>
            <person name="Gibbons H.S."/>
            <person name="Johnsky L.A."/>
            <person name="Karavis M.A."/>
            <person name="Smith L.A."/>
        </authorList>
    </citation>
    <scope>NUCLEOTIDE SEQUENCE [LARGE SCALE GENOMIC DNA]</scope>
    <source>
        <strain evidence="4 5">CDC 2741</strain>
    </source>
</reference>
<sequence>MRKLNSKFKTAFVSEAGTFLQNKDYFAFIELDDYACYVIADGIDDDQKLESAKMAVTSIIRSFTEKPTMKKRFIKKYLKEANEELSSAGIYTKLKASITVVVTDYVKIRYAVAGNTRFHLFRDGALRYKSNDQSLTQILANKEEVSLDKIAAHSERNNLYCYLGQDELREPYISKKIKLIDGDIITLITRGIWENIDEKEIEDAIDEAKEPKELANSVEDMLLSKQLKDIENYTIAGIFIDKTYRNPDREKIIKKIISIAIPILIILIISGVIFNIQRKKKKDNIENMNGYKVSAAKYVDNGNITKANEDYKKALEIATKYKLKDEKKSLDRYCKFTEIIIDADNKLKDKKQEEALDGYLNASDEMDEVDNLAKDYILDKLDLVRNSIKVMDLLYLGDTNLDLKNIGEAEKLYKEAKTLATDLHLNEERKEAMEKLDKIYQEKAEKQKENKEAEEKKKKEEEDKKKEKDEKEKEKLEIEDKAVNHIKQGDTSYSAGDYVGAKMYYIMAKQLYDQIGSNIFSTELNSKIKLMDKKIDESSSRKSKADRYQRDGDEKNIKGNFKEAKVLYTLAKELYEKEGLKEEVKKIDEKLEMINKDLDKELSKE</sequence>
<keyword evidence="5" id="KW-1185">Reference proteome</keyword>
<evidence type="ECO:0000256" key="2">
    <source>
        <dbReference type="SAM" id="MobiDB-lite"/>
    </source>
</evidence>
<keyword evidence="3" id="KW-0472">Membrane</keyword>
<feature type="transmembrane region" description="Helical" evidence="3">
    <location>
        <begin position="256"/>
        <end position="276"/>
    </location>
</feature>
<feature type="coiled-coil region" evidence="1">
    <location>
        <begin position="570"/>
        <end position="597"/>
    </location>
</feature>
<evidence type="ECO:0000256" key="1">
    <source>
        <dbReference type="SAM" id="Coils"/>
    </source>
</evidence>
<dbReference type="OrthoDB" id="9801841at2"/>
<dbReference type="Gene3D" id="3.60.40.10">
    <property type="entry name" value="PPM-type phosphatase domain"/>
    <property type="match status" value="1"/>
</dbReference>
<dbReference type="InterPro" id="IPR036457">
    <property type="entry name" value="PPM-type-like_dom_sf"/>
</dbReference>
<dbReference type="InterPro" id="IPR011990">
    <property type="entry name" value="TPR-like_helical_dom_sf"/>
</dbReference>
<evidence type="ECO:0000313" key="4">
    <source>
        <dbReference type="EMBL" id="KIE45748.1"/>
    </source>
</evidence>
<evidence type="ECO:0000313" key="5">
    <source>
        <dbReference type="Proteomes" id="UP000031366"/>
    </source>
</evidence>
<accession>A0A0C1U2J7</accession>
<dbReference type="RefSeq" id="WP_039634649.1">
    <property type="nucleotide sequence ID" value="NZ_AYSO01000018.1"/>
</dbReference>
<evidence type="ECO:0000256" key="3">
    <source>
        <dbReference type="SAM" id="Phobius"/>
    </source>
</evidence>
<dbReference type="SUPFAM" id="SSF48452">
    <property type="entry name" value="TPR-like"/>
    <property type="match status" value="1"/>
</dbReference>
<name>A0A0C1U2J7_9CLOT</name>
<keyword evidence="3" id="KW-1133">Transmembrane helix</keyword>
<keyword evidence="1" id="KW-0175">Coiled coil</keyword>
<feature type="region of interest" description="Disordered" evidence="2">
    <location>
        <begin position="535"/>
        <end position="554"/>
    </location>
</feature>
<proteinExistence type="predicted"/>
<feature type="region of interest" description="Disordered" evidence="2">
    <location>
        <begin position="444"/>
        <end position="475"/>
    </location>
</feature>
<dbReference type="AlphaFoldDB" id="A0A0C1U2J7"/>
<dbReference type="SUPFAM" id="SSF81606">
    <property type="entry name" value="PP2C-like"/>
    <property type="match status" value="1"/>
</dbReference>
<gene>
    <name evidence="4" type="ORF">U732_2346</name>
</gene>
<comment type="caution">
    <text evidence="4">The sequence shown here is derived from an EMBL/GenBank/DDBJ whole genome shotgun (WGS) entry which is preliminary data.</text>
</comment>
<protein>
    <submittedName>
        <fullName evidence="4">Stage II sporulation E family protein</fullName>
    </submittedName>
</protein>
<dbReference type="EMBL" id="AYSO01000018">
    <property type="protein sequence ID" value="KIE45748.1"/>
    <property type="molecule type" value="Genomic_DNA"/>
</dbReference>
<keyword evidence="3" id="KW-0812">Transmembrane</keyword>
<dbReference type="Proteomes" id="UP000031366">
    <property type="component" value="Unassembled WGS sequence"/>
</dbReference>
<dbReference type="STRING" id="29341.RSJ17_02160"/>